<accession>A0A5B7E5I3</accession>
<organism evidence="2 3">
    <name type="scientific">Portunus trituberculatus</name>
    <name type="common">Swimming crab</name>
    <name type="synonym">Neptunus trituberculatus</name>
    <dbReference type="NCBI Taxonomy" id="210409"/>
    <lineage>
        <taxon>Eukaryota</taxon>
        <taxon>Metazoa</taxon>
        <taxon>Ecdysozoa</taxon>
        <taxon>Arthropoda</taxon>
        <taxon>Crustacea</taxon>
        <taxon>Multicrustacea</taxon>
        <taxon>Malacostraca</taxon>
        <taxon>Eumalacostraca</taxon>
        <taxon>Eucarida</taxon>
        <taxon>Decapoda</taxon>
        <taxon>Pleocyemata</taxon>
        <taxon>Brachyura</taxon>
        <taxon>Eubrachyura</taxon>
        <taxon>Portunoidea</taxon>
        <taxon>Portunidae</taxon>
        <taxon>Portuninae</taxon>
        <taxon>Portunus</taxon>
    </lineage>
</organism>
<reference evidence="2 3" key="1">
    <citation type="submission" date="2019-05" db="EMBL/GenBank/DDBJ databases">
        <title>Another draft genome of Portunus trituberculatus and its Hox gene families provides insights of decapod evolution.</title>
        <authorList>
            <person name="Jeong J.-H."/>
            <person name="Song I."/>
            <person name="Kim S."/>
            <person name="Choi T."/>
            <person name="Kim D."/>
            <person name="Ryu S."/>
            <person name="Kim W."/>
        </authorList>
    </citation>
    <scope>NUCLEOTIDE SEQUENCE [LARGE SCALE GENOMIC DNA]</scope>
    <source>
        <tissue evidence="2">Muscle</tissue>
    </source>
</reference>
<feature type="compositionally biased region" description="Polar residues" evidence="1">
    <location>
        <begin position="26"/>
        <end position="36"/>
    </location>
</feature>
<evidence type="ECO:0000256" key="1">
    <source>
        <dbReference type="SAM" id="MobiDB-lite"/>
    </source>
</evidence>
<dbReference type="Proteomes" id="UP000324222">
    <property type="component" value="Unassembled WGS sequence"/>
</dbReference>
<gene>
    <name evidence="2" type="ORF">E2C01_021226</name>
</gene>
<dbReference type="AlphaFoldDB" id="A0A5B7E5I3"/>
<comment type="caution">
    <text evidence="2">The sequence shown here is derived from an EMBL/GenBank/DDBJ whole genome shotgun (WGS) entry which is preliminary data.</text>
</comment>
<evidence type="ECO:0000313" key="2">
    <source>
        <dbReference type="EMBL" id="MPC28034.1"/>
    </source>
</evidence>
<name>A0A5B7E5I3_PORTR</name>
<protein>
    <submittedName>
        <fullName evidence="2">Uncharacterized protein</fullName>
    </submittedName>
</protein>
<evidence type="ECO:0000313" key="3">
    <source>
        <dbReference type="Proteomes" id="UP000324222"/>
    </source>
</evidence>
<keyword evidence="3" id="KW-1185">Reference proteome</keyword>
<sequence>MNSSQDAGRMAVTYWERNDKAKVPSPVSQPRGTVQTFAGAPQRSPSSPSPRRSPEGRRELRTTGDVEGIYSG</sequence>
<feature type="compositionally biased region" description="Basic and acidic residues" evidence="1">
    <location>
        <begin position="52"/>
        <end position="64"/>
    </location>
</feature>
<proteinExistence type="predicted"/>
<feature type="region of interest" description="Disordered" evidence="1">
    <location>
        <begin position="1"/>
        <end position="72"/>
    </location>
</feature>
<dbReference type="EMBL" id="VSRR010001844">
    <property type="protein sequence ID" value="MPC28034.1"/>
    <property type="molecule type" value="Genomic_DNA"/>
</dbReference>
<feature type="compositionally biased region" description="Low complexity" evidence="1">
    <location>
        <begin position="41"/>
        <end position="50"/>
    </location>
</feature>